<protein>
    <submittedName>
        <fullName evidence="1">Chemotaxis response regulator CheB</fullName>
    </submittedName>
</protein>
<sequence length="134" mass="14427">MPPHSYAAVQQEVRLKIAIVDENAARAAVIEQGLRETGLADVAILAKRAGLVARLEALAPDVVLMSLGNPGRDQLEESFSFSRALASPIAMFVGAILRVEPARQLLPCKVSPQRRFVRQNMPSNPEISKGAKAS</sequence>
<organism evidence="1 2">
    <name type="scientific">Sphingosinicella soli</name>
    <dbReference type="NCBI Taxonomy" id="333708"/>
    <lineage>
        <taxon>Bacteria</taxon>
        <taxon>Pseudomonadati</taxon>
        <taxon>Pseudomonadota</taxon>
        <taxon>Alphaproteobacteria</taxon>
        <taxon>Sphingomonadales</taxon>
        <taxon>Sphingosinicellaceae</taxon>
        <taxon>Sphingosinicella</taxon>
    </lineage>
</organism>
<dbReference type="AlphaFoldDB" id="A0A7W7F7M4"/>
<gene>
    <name evidence="1" type="ORF">GGQ98_003486</name>
</gene>
<accession>A0A7W7F7M4</accession>
<dbReference type="EMBL" id="JACHNZ010000061">
    <property type="protein sequence ID" value="MBB4633830.1"/>
    <property type="molecule type" value="Genomic_DNA"/>
</dbReference>
<proteinExistence type="predicted"/>
<dbReference type="Gene3D" id="3.40.50.2300">
    <property type="match status" value="1"/>
</dbReference>
<evidence type="ECO:0000313" key="2">
    <source>
        <dbReference type="Proteomes" id="UP000566324"/>
    </source>
</evidence>
<reference evidence="1 2" key="1">
    <citation type="submission" date="2020-08" db="EMBL/GenBank/DDBJ databases">
        <title>Genomic Encyclopedia of Type Strains, Phase IV (KMG-IV): sequencing the most valuable type-strain genomes for metagenomic binning, comparative biology and taxonomic classification.</title>
        <authorList>
            <person name="Goeker M."/>
        </authorList>
    </citation>
    <scope>NUCLEOTIDE SEQUENCE [LARGE SCALE GENOMIC DNA]</scope>
    <source>
        <strain evidence="1 2">DSM 17328</strain>
    </source>
</reference>
<dbReference type="InterPro" id="IPR011006">
    <property type="entry name" value="CheY-like_superfamily"/>
</dbReference>
<evidence type="ECO:0000313" key="1">
    <source>
        <dbReference type="EMBL" id="MBB4633830.1"/>
    </source>
</evidence>
<keyword evidence="2" id="KW-1185">Reference proteome</keyword>
<dbReference type="SUPFAM" id="SSF52172">
    <property type="entry name" value="CheY-like"/>
    <property type="match status" value="1"/>
</dbReference>
<dbReference type="Proteomes" id="UP000566324">
    <property type="component" value="Unassembled WGS sequence"/>
</dbReference>
<name>A0A7W7F7M4_9SPHN</name>
<comment type="caution">
    <text evidence="1">The sequence shown here is derived from an EMBL/GenBank/DDBJ whole genome shotgun (WGS) entry which is preliminary data.</text>
</comment>
<dbReference type="RefSeq" id="WP_184071784.1">
    <property type="nucleotide sequence ID" value="NZ_JACHNZ010000061.1"/>
</dbReference>